<proteinExistence type="predicted"/>
<sequence>MEMNKKTRKKIKEEEWRQLPTDAEMKEIDDADLKVFGNNKKQWVTNPDLRSDVQQGHEGHDCPTTKDISEILEREFKDGRIDTRFNKKTNEQEFILNEDGVKHFIFNMLPFLEKHDHKLYEKALIKSKIWYGKWDWFDEWFVTDGKDRVVAATKKAFIEAGHDVKDFDRVLAEFQNGATSIDEETRTDEEKRAELLSKIDPYVKEHGVVCEDCMQRMKDAKGCLRPNIKILLRGSTKPKIYDRIINGDETRFDDSETKIAWKDEKWDCHDCGATYGFLHHWGCDMEECPECRLQMISCDCTKITVKDRDMK</sequence>
<gene>
    <name evidence="1" type="ORF">METZ01_LOCUS188423</name>
</gene>
<dbReference type="EMBL" id="UINC01038485">
    <property type="protein sequence ID" value="SVB35569.1"/>
    <property type="molecule type" value="Genomic_DNA"/>
</dbReference>
<evidence type="ECO:0000313" key="1">
    <source>
        <dbReference type="EMBL" id="SVB35569.1"/>
    </source>
</evidence>
<name>A0A382DBM1_9ZZZZ</name>
<protein>
    <submittedName>
        <fullName evidence="1">Uncharacterized protein</fullName>
    </submittedName>
</protein>
<dbReference type="AlphaFoldDB" id="A0A382DBM1"/>
<reference evidence="1" key="1">
    <citation type="submission" date="2018-05" db="EMBL/GenBank/DDBJ databases">
        <authorList>
            <person name="Lanie J.A."/>
            <person name="Ng W.-L."/>
            <person name="Kazmierczak K.M."/>
            <person name="Andrzejewski T.M."/>
            <person name="Davidsen T.M."/>
            <person name="Wayne K.J."/>
            <person name="Tettelin H."/>
            <person name="Glass J.I."/>
            <person name="Rusch D."/>
            <person name="Podicherti R."/>
            <person name="Tsui H.-C.T."/>
            <person name="Winkler M.E."/>
        </authorList>
    </citation>
    <scope>NUCLEOTIDE SEQUENCE</scope>
</reference>
<accession>A0A382DBM1</accession>
<organism evidence="1">
    <name type="scientific">marine metagenome</name>
    <dbReference type="NCBI Taxonomy" id="408172"/>
    <lineage>
        <taxon>unclassified sequences</taxon>
        <taxon>metagenomes</taxon>
        <taxon>ecological metagenomes</taxon>
    </lineage>
</organism>